<reference evidence="2" key="1">
    <citation type="submission" date="2022-07" db="EMBL/GenBank/DDBJ databases">
        <title>Genome Sequence of Physisporinus lineatus.</title>
        <authorList>
            <person name="Buettner E."/>
        </authorList>
    </citation>
    <scope>NUCLEOTIDE SEQUENCE</scope>
    <source>
        <strain evidence="2">VT162</strain>
    </source>
</reference>
<proteinExistence type="predicted"/>
<name>A0AAD5UY98_9APHY</name>
<evidence type="ECO:0000313" key="3">
    <source>
        <dbReference type="Proteomes" id="UP001212997"/>
    </source>
</evidence>
<feature type="compositionally biased region" description="Gly residues" evidence="1">
    <location>
        <begin position="314"/>
        <end position="332"/>
    </location>
</feature>
<protein>
    <submittedName>
        <fullName evidence="2">Uncharacterized protein</fullName>
    </submittedName>
</protein>
<sequence>MIIDTVEEKRQAHQDARSAAQPSGSSSTQALEAPPSYYDARYLQSPHATPTSPSQYAPIPNANVQQGGISSQTPSTGNEYPSDTKISPERARYPPEPDQSGGEGSSSHASTSQPNTPQTSSSGKKKASPTSQLLDPPPPSFHRAPPSTLPYGPFPPLVLLSQFSQVNKGFPLLPPPATTNPHAFVSHDVNEEDWKRFLEDVTSAGGFSTTERVVSQVAPIVMGLRFLPVVGLFVRKGMDLHMQSRKTGPVGDLVDHWNHYFFHPRQLEVTLAQGRVRLTGPDDGPPPDILYRKKHRTGRASDDDYSSDSSSDGYGYGGSYGAGRGNGNGGMMGDSIWAAKRQRKMERRMARRQKRQDRQNLKESWDEKVRLVVSHRPVRP</sequence>
<feature type="compositionally biased region" description="Basic residues" evidence="1">
    <location>
        <begin position="340"/>
        <end position="355"/>
    </location>
</feature>
<feature type="compositionally biased region" description="Low complexity" evidence="1">
    <location>
        <begin position="110"/>
        <end position="122"/>
    </location>
</feature>
<feature type="region of interest" description="Disordered" evidence="1">
    <location>
        <begin position="1"/>
        <end position="148"/>
    </location>
</feature>
<dbReference type="AlphaFoldDB" id="A0AAD5UY98"/>
<keyword evidence="3" id="KW-1185">Reference proteome</keyword>
<feature type="region of interest" description="Disordered" evidence="1">
    <location>
        <begin position="276"/>
        <end position="366"/>
    </location>
</feature>
<feature type="compositionally biased region" description="Polar residues" evidence="1">
    <location>
        <begin position="62"/>
        <end position="85"/>
    </location>
</feature>
<organism evidence="2 3">
    <name type="scientific">Meripilus lineatus</name>
    <dbReference type="NCBI Taxonomy" id="2056292"/>
    <lineage>
        <taxon>Eukaryota</taxon>
        <taxon>Fungi</taxon>
        <taxon>Dikarya</taxon>
        <taxon>Basidiomycota</taxon>
        <taxon>Agaricomycotina</taxon>
        <taxon>Agaricomycetes</taxon>
        <taxon>Polyporales</taxon>
        <taxon>Meripilaceae</taxon>
        <taxon>Meripilus</taxon>
    </lineage>
</organism>
<feature type="compositionally biased region" description="Basic and acidic residues" evidence="1">
    <location>
        <begin position="356"/>
        <end position="366"/>
    </location>
</feature>
<gene>
    <name evidence="2" type="ORF">NLI96_g7917</name>
</gene>
<accession>A0AAD5UY98</accession>
<evidence type="ECO:0000256" key="1">
    <source>
        <dbReference type="SAM" id="MobiDB-lite"/>
    </source>
</evidence>
<feature type="compositionally biased region" description="Polar residues" evidence="1">
    <location>
        <begin position="20"/>
        <end position="30"/>
    </location>
</feature>
<feature type="compositionally biased region" description="Basic and acidic residues" evidence="1">
    <location>
        <begin position="86"/>
        <end position="95"/>
    </location>
</feature>
<dbReference type="InterPro" id="IPR028018">
    <property type="entry name" value="DUF4646"/>
</dbReference>
<evidence type="ECO:0000313" key="2">
    <source>
        <dbReference type="EMBL" id="KAJ3481049.1"/>
    </source>
</evidence>
<feature type="compositionally biased region" description="Basic and acidic residues" evidence="1">
    <location>
        <begin position="1"/>
        <end position="16"/>
    </location>
</feature>
<feature type="compositionally biased region" description="Polar residues" evidence="1">
    <location>
        <begin position="46"/>
        <end position="55"/>
    </location>
</feature>
<dbReference type="EMBL" id="JANAWD010000342">
    <property type="protein sequence ID" value="KAJ3481049.1"/>
    <property type="molecule type" value="Genomic_DNA"/>
</dbReference>
<dbReference type="Proteomes" id="UP001212997">
    <property type="component" value="Unassembled WGS sequence"/>
</dbReference>
<dbReference type="Pfam" id="PF15496">
    <property type="entry name" value="DUF4646"/>
    <property type="match status" value="1"/>
</dbReference>
<comment type="caution">
    <text evidence="2">The sequence shown here is derived from an EMBL/GenBank/DDBJ whole genome shotgun (WGS) entry which is preliminary data.</text>
</comment>